<keyword evidence="2" id="KW-0812">Transmembrane</keyword>
<dbReference type="Proteomes" id="UP000694620">
    <property type="component" value="Chromosome 18"/>
</dbReference>
<sequence>MVDIGAPIAFGVSAFVIFIIVIVACCTCSCCCLYNACRNEPRPVVIPTTTTTVVQVPCRQPQGAVQMYPTGYQPVPVQLGYINPPVPSAPYPTQHYLPPHFSGPPPPYQETVPVAMGMPVYDPARPSYHPDQPAFNPAYGDPSKSS</sequence>
<proteinExistence type="predicted"/>
<dbReference type="GeneTree" id="ENSGT00390000008296"/>
<keyword evidence="2" id="KW-1133">Transmembrane helix</keyword>
<reference evidence="3" key="2">
    <citation type="submission" date="2025-08" db="UniProtKB">
        <authorList>
            <consortium name="Ensembl"/>
        </authorList>
    </citation>
    <scope>IDENTIFICATION</scope>
</reference>
<reference evidence="3" key="1">
    <citation type="submission" date="2021-06" db="EMBL/GenBank/DDBJ databases">
        <authorList>
            <consortium name="Wellcome Sanger Institute Data Sharing"/>
        </authorList>
    </citation>
    <scope>NUCLEOTIDE SEQUENCE [LARGE SCALE GENOMIC DNA]</scope>
</reference>
<evidence type="ECO:0000313" key="4">
    <source>
        <dbReference type="Proteomes" id="UP000694620"/>
    </source>
</evidence>
<dbReference type="RefSeq" id="XP_028680018.2">
    <property type="nucleotide sequence ID" value="XM_028824185.2"/>
</dbReference>
<evidence type="ECO:0000256" key="2">
    <source>
        <dbReference type="SAM" id="Phobius"/>
    </source>
</evidence>
<feature type="transmembrane region" description="Helical" evidence="2">
    <location>
        <begin position="6"/>
        <end position="34"/>
    </location>
</feature>
<reference evidence="3" key="3">
    <citation type="submission" date="2025-09" db="UniProtKB">
        <authorList>
            <consortium name="Ensembl"/>
        </authorList>
    </citation>
    <scope>IDENTIFICATION</scope>
</reference>
<evidence type="ECO:0000313" key="3">
    <source>
        <dbReference type="Ensembl" id="ENSECRP00000027368.1"/>
    </source>
</evidence>
<organism evidence="3 4">
    <name type="scientific">Erpetoichthys calabaricus</name>
    <name type="common">Rope fish</name>
    <name type="synonym">Calamoichthys calabaricus</name>
    <dbReference type="NCBI Taxonomy" id="27687"/>
    <lineage>
        <taxon>Eukaryota</taxon>
        <taxon>Metazoa</taxon>
        <taxon>Chordata</taxon>
        <taxon>Craniata</taxon>
        <taxon>Vertebrata</taxon>
        <taxon>Euteleostomi</taxon>
        <taxon>Actinopterygii</taxon>
        <taxon>Polypteriformes</taxon>
        <taxon>Polypteridae</taxon>
        <taxon>Erpetoichthys</taxon>
    </lineage>
</organism>
<evidence type="ECO:0000256" key="1">
    <source>
        <dbReference type="SAM" id="MobiDB-lite"/>
    </source>
</evidence>
<keyword evidence="4" id="KW-1185">Reference proteome</keyword>
<accession>A0A8C4T952</accession>
<protein>
    <submittedName>
        <fullName evidence="3">Protein shisa-5-like</fullName>
    </submittedName>
</protein>
<dbReference type="Ensembl" id="ENSECRT00000027943.1">
    <property type="protein sequence ID" value="ENSECRP00000027368.1"/>
    <property type="gene ID" value="ENSECRG00000018531.1"/>
</dbReference>
<gene>
    <name evidence="3" type="primary">LOC114668428</name>
</gene>
<dbReference type="AlphaFoldDB" id="A0A8C4T952"/>
<feature type="region of interest" description="Disordered" evidence="1">
    <location>
        <begin position="123"/>
        <end position="146"/>
    </location>
</feature>
<keyword evidence="2" id="KW-0472">Membrane</keyword>
<name>A0A8C4T952_ERPCA</name>
<dbReference type="GeneID" id="114668428"/>